<dbReference type="GO" id="GO:0006629">
    <property type="term" value="P:lipid metabolic process"/>
    <property type="evidence" value="ECO:0007669"/>
    <property type="project" value="InterPro"/>
</dbReference>
<sequence>MKNKIIILFALIAVLTPAVSDAGIIIPDANLNIVVNTQGREAPFNFSLKAGYYEYDEELDDYILVWHDYQNFNLQTQNLTASVATAVSAWGGQYLLSQENTEGFEIDIIHCASESQSDNFSYLPDGVIMEVNSTVAENIICVFNNTQINEKIPVLIVPGLLGTEMKNGDELLWADLVRMATDVGDSFIDPLEFNENLTPINNEIYKNNIIKKQPFLDYADGLINEFKNQGYVENDNLFTFPYDWRYGASGKYADNKTNSDLLGEKINVILQQTGGDKVDVVAHSLGGLIVKKYVMDNPASHHIGKAVFVGVPNTGAPKSVKVLLQGDSFGIPWLAESEIKKISENMPASYDLLPSQQYYDVNGSFIKTIDEAIPTTENPNVQNVIKDLNYQEVEGFLTEDHNLNSVGFDNAQILHTENFDNYDLRTAGVELYAIDGCKAGTLGKVIERRRVDFLGNNITEYDAPKFTPGDGTVPLESATNLPISQENKFYSLSGSHSKMLSANGSRQKIVNLISGSSLEISNNVITQDINRCNLNGKAISVFSPIDIFVTDQFGNRLGLAEDRSVINEIPNADFEIWGEHKFVYLPDDDGQVYDISLQGIGTGTYTIKSQDIVAGQAVTTEVFSNLAATTQLTGKMNLNADPLTGSGQVVLLIKQTSESEIETVLPSATLIGEDLEDLLPPTATATLTGEKNKDGLYVNFAFVKINANDTESGVLDIEYSLDEASIKKVPGGMAEINVEGEGRHVITFFASDMAGNNSPKQTINFEIINLPTSKDQCKKDGWKNFGGKFKNQGECVSFVESKKPKK</sequence>
<dbReference type="Gene3D" id="3.40.50.1820">
    <property type="entry name" value="alpha/beta hydrolase"/>
    <property type="match status" value="1"/>
</dbReference>
<protein>
    <recommendedName>
        <fullName evidence="4">Lecithin:cholesterol acyltransferase</fullName>
    </recommendedName>
</protein>
<dbReference type="InterPro" id="IPR058094">
    <property type="entry name" value="Ig-like_OmpL47-like"/>
</dbReference>
<dbReference type="Proteomes" id="UP000177751">
    <property type="component" value="Unassembled WGS sequence"/>
</dbReference>
<evidence type="ECO:0000313" key="3">
    <source>
        <dbReference type="Proteomes" id="UP000177751"/>
    </source>
</evidence>
<dbReference type="STRING" id="1802229.A2401_00810"/>
<dbReference type="Gene3D" id="3.30.1920.20">
    <property type="match status" value="1"/>
</dbReference>
<gene>
    <name evidence="2" type="ORF">A2401_00810</name>
</gene>
<feature type="chain" id="PRO_5009583304" description="Lecithin:cholesterol acyltransferase" evidence="1">
    <location>
        <begin position="23"/>
        <end position="806"/>
    </location>
</feature>
<dbReference type="GO" id="GO:0008374">
    <property type="term" value="F:O-acyltransferase activity"/>
    <property type="evidence" value="ECO:0007669"/>
    <property type="project" value="InterPro"/>
</dbReference>
<name>A0A1G2JAS8_9BACT</name>
<dbReference type="InterPro" id="IPR029058">
    <property type="entry name" value="AB_hydrolase_fold"/>
</dbReference>
<evidence type="ECO:0000313" key="2">
    <source>
        <dbReference type="EMBL" id="OGZ84053.1"/>
    </source>
</evidence>
<dbReference type="Pfam" id="PF02450">
    <property type="entry name" value="LCAT"/>
    <property type="match status" value="1"/>
</dbReference>
<dbReference type="NCBIfam" id="NF047446">
    <property type="entry name" value="barrel_OmpL47"/>
    <property type="match status" value="1"/>
</dbReference>
<comment type="caution">
    <text evidence="2">The sequence shown here is derived from an EMBL/GenBank/DDBJ whole genome shotgun (WGS) entry which is preliminary data.</text>
</comment>
<evidence type="ECO:0008006" key="4">
    <source>
        <dbReference type="Google" id="ProtNLM"/>
    </source>
</evidence>
<dbReference type="PANTHER" id="PTHR11440">
    <property type="entry name" value="LECITHIN-CHOLESTEROL ACYLTRANSFERASE-RELATED"/>
    <property type="match status" value="1"/>
</dbReference>
<dbReference type="EMBL" id="MHPP01000024">
    <property type="protein sequence ID" value="OGZ84053.1"/>
    <property type="molecule type" value="Genomic_DNA"/>
</dbReference>
<reference evidence="2 3" key="1">
    <citation type="journal article" date="2016" name="Nat. Commun.">
        <title>Thousands of microbial genomes shed light on interconnected biogeochemical processes in an aquifer system.</title>
        <authorList>
            <person name="Anantharaman K."/>
            <person name="Brown C.T."/>
            <person name="Hug L.A."/>
            <person name="Sharon I."/>
            <person name="Castelle C.J."/>
            <person name="Probst A.J."/>
            <person name="Thomas B.C."/>
            <person name="Singh A."/>
            <person name="Wilkins M.J."/>
            <person name="Karaoz U."/>
            <person name="Brodie E.L."/>
            <person name="Williams K.H."/>
            <person name="Hubbard S.S."/>
            <person name="Banfield J.F."/>
        </authorList>
    </citation>
    <scope>NUCLEOTIDE SEQUENCE [LARGE SCALE GENOMIC DNA]</scope>
</reference>
<proteinExistence type="predicted"/>
<dbReference type="AlphaFoldDB" id="A0A1G2JAS8"/>
<dbReference type="SUPFAM" id="SSF53474">
    <property type="entry name" value="alpha/beta-Hydrolases"/>
    <property type="match status" value="1"/>
</dbReference>
<accession>A0A1G2JAS8</accession>
<feature type="signal peptide" evidence="1">
    <location>
        <begin position="1"/>
        <end position="22"/>
    </location>
</feature>
<keyword evidence="1" id="KW-0732">Signal</keyword>
<evidence type="ECO:0000256" key="1">
    <source>
        <dbReference type="SAM" id="SignalP"/>
    </source>
</evidence>
<organism evidence="2 3">
    <name type="scientific">Candidatus Staskawiczbacteria bacterium RIFOXYC1_FULL_38_18</name>
    <dbReference type="NCBI Taxonomy" id="1802229"/>
    <lineage>
        <taxon>Bacteria</taxon>
        <taxon>Candidatus Staskawicziibacteriota</taxon>
    </lineage>
</organism>
<dbReference type="InterPro" id="IPR003386">
    <property type="entry name" value="LACT/PDAT_acylTrfase"/>
</dbReference>